<comment type="subcellular location">
    <subcellularLocation>
        <location evidence="1">Membrane</location>
        <topology evidence="1">Multi-pass membrane protein</topology>
    </subcellularLocation>
</comment>
<sequence>MAVTTTERAAGSRARLLFLLGPAFVAAIAYVDPGNVAANLTAGAQYGYLLVWVLVAANAIAVFVQYQSAKLGIVTGKSLPELLGSRLGTGSRRAYWVQAELVAAATDIAEVIGGAIALNLLFGLPLPIGGLIVGIASIGILSIQSRRGQRPFEVVVIALLGVIAVGFLAGMFVSPVDWGAAAGGLVPRFDGAPTVLLAASMLGATVMPHAIYLHSALARDRHGVSADAGRVRTLL</sequence>
<feature type="transmembrane region" description="Helical" evidence="6">
    <location>
        <begin position="12"/>
        <end position="31"/>
    </location>
</feature>
<feature type="transmembrane region" description="Helical" evidence="6">
    <location>
        <begin position="95"/>
        <end position="118"/>
    </location>
</feature>
<comment type="caution">
    <text evidence="7">The sequence shown here is derived from an EMBL/GenBank/DDBJ whole genome shotgun (WGS) entry which is preliminary data.</text>
</comment>
<evidence type="ECO:0000256" key="5">
    <source>
        <dbReference type="ARBA" id="ARBA00023136"/>
    </source>
</evidence>
<accession>U2T305</accession>
<keyword evidence="5 6" id="KW-0472">Membrane</keyword>
<dbReference type="Pfam" id="PF01566">
    <property type="entry name" value="Nramp"/>
    <property type="match status" value="1"/>
</dbReference>
<dbReference type="PANTHER" id="PTHR11706">
    <property type="entry name" value="SOLUTE CARRIER PROTEIN FAMILY 11 MEMBER"/>
    <property type="match status" value="1"/>
</dbReference>
<reference evidence="7 8" key="1">
    <citation type="submission" date="2013-08" db="EMBL/GenBank/DDBJ databases">
        <authorList>
            <person name="Weinstock G."/>
            <person name="Sodergren E."/>
            <person name="Wylie T."/>
            <person name="Fulton L."/>
            <person name="Fulton R."/>
            <person name="Fronick C."/>
            <person name="O'Laughlin M."/>
            <person name="Godfrey J."/>
            <person name="Miner T."/>
            <person name="Herter B."/>
            <person name="Appelbaum E."/>
            <person name="Cordes M."/>
            <person name="Lek S."/>
            <person name="Wollam A."/>
            <person name="Pepin K.H."/>
            <person name="Palsikar V.B."/>
            <person name="Mitreva M."/>
            <person name="Wilson R.K."/>
        </authorList>
    </citation>
    <scope>NUCLEOTIDE SEQUENCE [LARGE SCALE GENOMIC DNA]</scope>
    <source>
        <strain evidence="7 8">ATCC 14665</strain>
    </source>
</reference>
<dbReference type="GO" id="GO:0015086">
    <property type="term" value="F:cadmium ion transmembrane transporter activity"/>
    <property type="evidence" value="ECO:0007669"/>
    <property type="project" value="TreeGrafter"/>
</dbReference>
<evidence type="ECO:0000256" key="2">
    <source>
        <dbReference type="ARBA" id="ARBA00022448"/>
    </source>
</evidence>
<name>U2T305_LEIAQ</name>
<evidence type="ECO:0000256" key="1">
    <source>
        <dbReference type="ARBA" id="ARBA00004141"/>
    </source>
</evidence>
<evidence type="ECO:0000313" key="8">
    <source>
        <dbReference type="Proteomes" id="UP000016605"/>
    </source>
</evidence>
<dbReference type="EMBL" id="AWVQ01000215">
    <property type="protein sequence ID" value="ERK71863.1"/>
    <property type="molecule type" value="Genomic_DNA"/>
</dbReference>
<evidence type="ECO:0000313" key="7">
    <source>
        <dbReference type="EMBL" id="ERK71863.1"/>
    </source>
</evidence>
<feature type="transmembrane region" description="Helical" evidence="6">
    <location>
        <begin position="43"/>
        <end position="64"/>
    </location>
</feature>
<feature type="transmembrane region" description="Helical" evidence="6">
    <location>
        <begin position="194"/>
        <end position="213"/>
    </location>
</feature>
<dbReference type="GO" id="GO:0005886">
    <property type="term" value="C:plasma membrane"/>
    <property type="evidence" value="ECO:0007669"/>
    <property type="project" value="TreeGrafter"/>
</dbReference>
<feature type="transmembrane region" description="Helical" evidence="6">
    <location>
        <begin position="124"/>
        <end position="143"/>
    </location>
</feature>
<dbReference type="GO" id="GO:0034755">
    <property type="term" value="P:iron ion transmembrane transport"/>
    <property type="evidence" value="ECO:0007669"/>
    <property type="project" value="TreeGrafter"/>
</dbReference>
<dbReference type="PANTHER" id="PTHR11706:SF33">
    <property type="entry name" value="NATURAL RESISTANCE-ASSOCIATED MACROPHAGE PROTEIN 2"/>
    <property type="match status" value="1"/>
</dbReference>
<keyword evidence="3 6" id="KW-0812">Transmembrane</keyword>
<gene>
    <name evidence="7" type="ORF">N136_01764</name>
</gene>
<feature type="transmembrane region" description="Helical" evidence="6">
    <location>
        <begin position="155"/>
        <end position="174"/>
    </location>
</feature>
<dbReference type="GO" id="GO:0005384">
    <property type="term" value="F:manganese ion transmembrane transporter activity"/>
    <property type="evidence" value="ECO:0007669"/>
    <property type="project" value="TreeGrafter"/>
</dbReference>
<dbReference type="NCBIfam" id="NF037982">
    <property type="entry name" value="Nramp_1"/>
    <property type="match status" value="1"/>
</dbReference>
<dbReference type="AlphaFoldDB" id="U2T305"/>
<dbReference type="HOGENOM" id="CLU_020088_3_1_11"/>
<dbReference type="PRINTS" id="PR00447">
    <property type="entry name" value="NATRESASSCMP"/>
</dbReference>
<organism evidence="7 8">
    <name type="scientific">Leifsonia aquatica ATCC 14665</name>
    <dbReference type="NCBI Taxonomy" id="1358026"/>
    <lineage>
        <taxon>Bacteria</taxon>
        <taxon>Bacillati</taxon>
        <taxon>Actinomycetota</taxon>
        <taxon>Actinomycetes</taxon>
        <taxon>Micrococcales</taxon>
        <taxon>Microbacteriaceae</taxon>
        <taxon>Leifsonia</taxon>
    </lineage>
</organism>
<dbReference type="RefSeq" id="WP_021760215.1">
    <property type="nucleotide sequence ID" value="NZ_KI272082.1"/>
</dbReference>
<protein>
    <submittedName>
        <fullName evidence="7">Metal ion transporter, metal ion transporter family</fullName>
    </submittedName>
</protein>
<evidence type="ECO:0000256" key="6">
    <source>
        <dbReference type="SAM" id="Phobius"/>
    </source>
</evidence>
<evidence type="ECO:0000256" key="4">
    <source>
        <dbReference type="ARBA" id="ARBA00022989"/>
    </source>
</evidence>
<proteinExistence type="predicted"/>
<feature type="non-terminal residue" evidence="7">
    <location>
        <position position="235"/>
    </location>
</feature>
<keyword evidence="4 6" id="KW-1133">Transmembrane helix</keyword>
<dbReference type="InterPro" id="IPR001046">
    <property type="entry name" value="NRAMP_fam"/>
</dbReference>
<evidence type="ECO:0000256" key="3">
    <source>
        <dbReference type="ARBA" id="ARBA00022692"/>
    </source>
</evidence>
<dbReference type="Proteomes" id="UP000016605">
    <property type="component" value="Unassembled WGS sequence"/>
</dbReference>
<keyword evidence="2" id="KW-0813">Transport</keyword>